<sequence>MANLFQKLSRNKSNLRIFTCHKIPLNFPKFIPPLINTNNPILFSDPSTTDSAVSTQKLQFFPSFPFGYCLNPISSCGFDQLKVIEAEKEVETDDARTIWADSVKKKRKKKMNKHKYKKLRKRLRRKT</sequence>
<evidence type="ECO:0000313" key="1">
    <source>
        <dbReference type="EMBL" id="KAJ0104663.1"/>
    </source>
</evidence>
<proteinExistence type="predicted"/>
<dbReference type="EMBL" id="CM047898">
    <property type="protein sequence ID" value="KAJ0104663.1"/>
    <property type="molecule type" value="Genomic_DNA"/>
</dbReference>
<evidence type="ECO:0000313" key="2">
    <source>
        <dbReference type="Proteomes" id="UP001164250"/>
    </source>
</evidence>
<reference evidence="2" key="1">
    <citation type="journal article" date="2023" name="G3 (Bethesda)">
        <title>Genome assembly and association tests identify interacting loci associated with vigor, precocity, and sex in interspecific pistachio rootstocks.</title>
        <authorList>
            <person name="Palmer W."/>
            <person name="Jacygrad E."/>
            <person name="Sagayaradj S."/>
            <person name="Cavanaugh K."/>
            <person name="Han R."/>
            <person name="Bertier L."/>
            <person name="Beede B."/>
            <person name="Kafkas S."/>
            <person name="Golino D."/>
            <person name="Preece J."/>
            <person name="Michelmore R."/>
        </authorList>
    </citation>
    <scope>NUCLEOTIDE SEQUENCE [LARGE SCALE GENOMIC DNA]</scope>
</reference>
<keyword evidence="2" id="KW-1185">Reference proteome</keyword>
<organism evidence="1 2">
    <name type="scientific">Pistacia atlantica</name>
    <dbReference type="NCBI Taxonomy" id="434234"/>
    <lineage>
        <taxon>Eukaryota</taxon>
        <taxon>Viridiplantae</taxon>
        <taxon>Streptophyta</taxon>
        <taxon>Embryophyta</taxon>
        <taxon>Tracheophyta</taxon>
        <taxon>Spermatophyta</taxon>
        <taxon>Magnoliopsida</taxon>
        <taxon>eudicotyledons</taxon>
        <taxon>Gunneridae</taxon>
        <taxon>Pentapetalae</taxon>
        <taxon>rosids</taxon>
        <taxon>malvids</taxon>
        <taxon>Sapindales</taxon>
        <taxon>Anacardiaceae</taxon>
        <taxon>Pistacia</taxon>
    </lineage>
</organism>
<accession>A0ACC1BXT3</accession>
<comment type="caution">
    <text evidence="1">The sequence shown here is derived from an EMBL/GenBank/DDBJ whole genome shotgun (WGS) entry which is preliminary data.</text>
</comment>
<name>A0ACC1BXT3_9ROSI</name>
<protein>
    <submittedName>
        <fullName evidence="1">Uncharacterized protein</fullName>
    </submittedName>
</protein>
<gene>
    <name evidence="1" type="ORF">Patl1_18192</name>
</gene>
<dbReference type="Proteomes" id="UP001164250">
    <property type="component" value="Chromosome 2"/>
</dbReference>